<dbReference type="SUPFAM" id="SSF48452">
    <property type="entry name" value="TPR-like"/>
    <property type="match status" value="3"/>
</dbReference>
<keyword evidence="2 3" id="KW-0802">TPR repeat</keyword>
<keyword evidence="1" id="KW-0677">Repeat</keyword>
<dbReference type="SMART" id="SM00028">
    <property type="entry name" value="TPR"/>
    <property type="match status" value="10"/>
</dbReference>
<evidence type="ECO:0000256" key="1">
    <source>
        <dbReference type="ARBA" id="ARBA00022737"/>
    </source>
</evidence>
<dbReference type="Proteomes" id="UP000187209">
    <property type="component" value="Unassembled WGS sequence"/>
</dbReference>
<dbReference type="Pfam" id="PF13424">
    <property type="entry name" value="TPR_12"/>
    <property type="match status" value="3"/>
</dbReference>
<gene>
    <name evidence="4" type="ORF">SteCoe_31053</name>
</gene>
<dbReference type="InterPro" id="IPR019734">
    <property type="entry name" value="TPR_rpt"/>
</dbReference>
<accession>A0A1R2B263</accession>
<dbReference type="EMBL" id="MPUH01001046">
    <property type="protein sequence ID" value="OMJ70868.1"/>
    <property type="molecule type" value="Genomic_DNA"/>
</dbReference>
<protein>
    <submittedName>
        <fullName evidence="4">Uncharacterized protein</fullName>
    </submittedName>
</protein>
<dbReference type="InterPro" id="IPR011990">
    <property type="entry name" value="TPR-like_helical_dom_sf"/>
</dbReference>
<dbReference type="PANTHER" id="PTHR45641:SF19">
    <property type="entry name" value="NEPHROCYSTIN-3"/>
    <property type="match status" value="1"/>
</dbReference>
<name>A0A1R2B263_9CILI</name>
<evidence type="ECO:0000313" key="4">
    <source>
        <dbReference type="EMBL" id="OMJ70868.1"/>
    </source>
</evidence>
<sequence>MENCRQCNLKAYWFCECRGSFMCNEHFGSHFESSEQHKYKKILHKLLPETKASILNEYQSRIAQLSILEDNIIKTTNTLIYTIKQFCSKSLDYLSSLQQSYLKICFLDEANDEVLKEIQDFLSSKLDITEYQQINHVEGIEKYFSQIWAIEKKFEENLELEKIIEKEPEPKIEEKKQDNNEILCDFINEGNYSVEKGAVLMNLGCVHFKKEAYKESEEAFCKALEHYEKILDPNNSLIAAIHSNLGKVYFNIKQYEKSIEHLIKCSIIYEQTRSPDDQDLESTYEIIGDSYNLIKNKEKSYEYYEKVLQKKILNNRLEDVNGKIFYRKLAEVYFSYNFYEKSLEMYFKAIEIIEKLYGPKNSELIDVYFSIAVAYSQLKKDENVEFFKKSFEIKAMINPEDPDLGNLAAKIAHIYHERKKFKECNEYFIKATEYFEKNLPDTAKRLVDLYFNIGIIAYNLKNFSESEIFLNKSIKIEDSYGFSEDLRVKKLLILDEVYEKTGKIIEMQQIREEIQKIYESNTDKYAEQAENFFRKLINFTLSAKNYDKAIEILVKVTNLCEKKTQIPQDLGDLYNLISSLKLQNDEFEEALNYRIKASGAFERIFGKHAKVGLCYMNIGDFYMRTDENKSEEYYKKALELYRELNIKDENFRNLLLRLADHFYNKDRFEESEEHYKLCLKEYESLNDDNPDVAKIYFSLGNLYLHRKMYDESEKTYCKALMIYEKNYPPEHPQVVNLKKILLNFKVVSY</sequence>
<proteinExistence type="predicted"/>
<organism evidence="4 5">
    <name type="scientific">Stentor coeruleus</name>
    <dbReference type="NCBI Taxonomy" id="5963"/>
    <lineage>
        <taxon>Eukaryota</taxon>
        <taxon>Sar</taxon>
        <taxon>Alveolata</taxon>
        <taxon>Ciliophora</taxon>
        <taxon>Postciliodesmatophora</taxon>
        <taxon>Heterotrichea</taxon>
        <taxon>Heterotrichida</taxon>
        <taxon>Stentoridae</taxon>
        <taxon>Stentor</taxon>
    </lineage>
</organism>
<evidence type="ECO:0000313" key="5">
    <source>
        <dbReference type="Proteomes" id="UP000187209"/>
    </source>
</evidence>
<reference evidence="4 5" key="1">
    <citation type="submission" date="2016-11" db="EMBL/GenBank/DDBJ databases">
        <title>The macronuclear genome of Stentor coeruleus: a giant cell with tiny introns.</title>
        <authorList>
            <person name="Slabodnick M."/>
            <person name="Ruby J.G."/>
            <person name="Reiff S.B."/>
            <person name="Swart E.C."/>
            <person name="Gosai S."/>
            <person name="Prabakaran S."/>
            <person name="Witkowska E."/>
            <person name="Larue G.E."/>
            <person name="Fisher S."/>
            <person name="Freeman R.M."/>
            <person name="Gunawardena J."/>
            <person name="Chu W."/>
            <person name="Stover N.A."/>
            <person name="Gregory B.D."/>
            <person name="Nowacki M."/>
            <person name="Derisi J."/>
            <person name="Roy S.W."/>
            <person name="Marshall W.F."/>
            <person name="Sood P."/>
        </authorList>
    </citation>
    <scope>NUCLEOTIDE SEQUENCE [LARGE SCALE GENOMIC DNA]</scope>
    <source>
        <strain evidence="4">WM001</strain>
    </source>
</reference>
<feature type="repeat" description="TPR" evidence="3">
    <location>
        <begin position="693"/>
        <end position="726"/>
    </location>
</feature>
<dbReference type="Pfam" id="PF13181">
    <property type="entry name" value="TPR_8"/>
    <property type="match status" value="2"/>
</dbReference>
<dbReference type="AlphaFoldDB" id="A0A1R2B263"/>
<evidence type="ECO:0000256" key="3">
    <source>
        <dbReference type="PROSITE-ProRule" id="PRU00339"/>
    </source>
</evidence>
<dbReference type="OrthoDB" id="381520at2759"/>
<dbReference type="PANTHER" id="PTHR45641">
    <property type="entry name" value="TETRATRICOPEPTIDE REPEAT PROTEIN (AFU_ORTHOLOGUE AFUA_6G03870)"/>
    <property type="match status" value="1"/>
</dbReference>
<comment type="caution">
    <text evidence="4">The sequence shown here is derived from an EMBL/GenBank/DDBJ whole genome shotgun (WGS) entry which is preliminary data.</text>
</comment>
<dbReference type="PROSITE" id="PS50005">
    <property type="entry name" value="TPR"/>
    <property type="match status" value="1"/>
</dbReference>
<dbReference type="Gene3D" id="1.25.40.10">
    <property type="entry name" value="Tetratricopeptide repeat domain"/>
    <property type="match status" value="4"/>
</dbReference>
<evidence type="ECO:0000256" key="2">
    <source>
        <dbReference type="ARBA" id="ARBA00022803"/>
    </source>
</evidence>
<keyword evidence="5" id="KW-1185">Reference proteome</keyword>